<evidence type="ECO:0000256" key="8">
    <source>
        <dbReference type="ARBA" id="ARBA00022989"/>
    </source>
</evidence>
<evidence type="ECO:0000256" key="10">
    <source>
        <dbReference type="SAM" id="Phobius"/>
    </source>
</evidence>
<keyword evidence="4" id="KW-0479">Metal-binding</keyword>
<reference evidence="12" key="1">
    <citation type="journal article" date="2023" name="IScience">
        <title>Live-bearing cockroach genome reveals convergent evolutionary mechanisms linked to viviparity in insects and beyond.</title>
        <authorList>
            <person name="Fouks B."/>
            <person name="Harrison M.C."/>
            <person name="Mikhailova A.A."/>
            <person name="Marchal E."/>
            <person name="English S."/>
            <person name="Carruthers M."/>
            <person name="Jennings E.C."/>
            <person name="Chiamaka E.L."/>
            <person name="Frigard R.A."/>
            <person name="Pippel M."/>
            <person name="Attardo G.M."/>
            <person name="Benoit J.B."/>
            <person name="Bornberg-Bauer E."/>
            <person name="Tobe S.S."/>
        </authorList>
    </citation>
    <scope>NUCLEOTIDE SEQUENCE</scope>
    <source>
        <strain evidence="12">Stay&amp;Tobe</strain>
    </source>
</reference>
<dbReference type="SMART" id="SM00744">
    <property type="entry name" value="RINGv"/>
    <property type="match status" value="1"/>
</dbReference>
<dbReference type="PANTHER" id="PTHR46065:SF3">
    <property type="entry name" value="FI20425P1"/>
    <property type="match status" value="1"/>
</dbReference>
<keyword evidence="5" id="KW-0863">Zinc-finger</keyword>
<feature type="transmembrane region" description="Helical" evidence="10">
    <location>
        <begin position="103"/>
        <end position="122"/>
    </location>
</feature>
<dbReference type="PROSITE" id="PS51292">
    <property type="entry name" value="ZF_RING_CH"/>
    <property type="match status" value="1"/>
</dbReference>
<keyword evidence="6" id="KW-0833">Ubl conjugation pathway</keyword>
<name>A0AAD7Z7W3_DIPPU</name>
<comment type="subcellular location">
    <subcellularLocation>
        <location evidence="1">Membrane</location>
        <topology evidence="1">Multi-pass membrane protein</topology>
    </subcellularLocation>
</comment>
<keyword evidence="9 10" id="KW-0472">Membrane</keyword>
<dbReference type="GO" id="GO:0004842">
    <property type="term" value="F:ubiquitin-protein transferase activity"/>
    <property type="evidence" value="ECO:0007669"/>
    <property type="project" value="TreeGrafter"/>
</dbReference>
<evidence type="ECO:0000256" key="9">
    <source>
        <dbReference type="ARBA" id="ARBA00023136"/>
    </source>
</evidence>
<protein>
    <recommendedName>
        <fullName evidence="11">RING-CH-type domain-containing protein</fullName>
    </recommendedName>
</protein>
<evidence type="ECO:0000256" key="4">
    <source>
        <dbReference type="ARBA" id="ARBA00022723"/>
    </source>
</evidence>
<feature type="domain" description="RING-CH-type" evidence="11">
    <location>
        <begin position="1"/>
        <end position="33"/>
    </location>
</feature>
<feature type="transmembrane region" description="Helical" evidence="10">
    <location>
        <begin position="66"/>
        <end position="91"/>
    </location>
</feature>
<evidence type="ECO:0000256" key="1">
    <source>
        <dbReference type="ARBA" id="ARBA00004141"/>
    </source>
</evidence>
<dbReference type="Proteomes" id="UP001233999">
    <property type="component" value="Unassembled WGS sequence"/>
</dbReference>
<evidence type="ECO:0000256" key="2">
    <source>
        <dbReference type="ARBA" id="ARBA00022679"/>
    </source>
</evidence>
<dbReference type="GO" id="GO:0016567">
    <property type="term" value="P:protein ubiquitination"/>
    <property type="evidence" value="ECO:0007669"/>
    <property type="project" value="TreeGrafter"/>
</dbReference>
<evidence type="ECO:0000256" key="5">
    <source>
        <dbReference type="ARBA" id="ARBA00022771"/>
    </source>
</evidence>
<keyword evidence="13" id="KW-1185">Reference proteome</keyword>
<evidence type="ECO:0000313" key="12">
    <source>
        <dbReference type="EMBL" id="KAJ9575795.1"/>
    </source>
</evidence>
<organism evidence="12 13">
    <name type="scientific">Diploptera punctata</name>
    <name type="common">Pacific beetle cockroach</name>
    <dbReference type="NCBI Taxonomy" id="6984"/>
    <lineage>
        <taxon>Eukaryota</taxon>
        <taxon>Metazoa</taxon>
        <taxon>Ecdysozoa</taxon>
        <taxon>Arthropoda</taxon>
        <taxon>Hexapoda</taxon>
        <taxon>Insecta</taxon>
        <taxon>Pterygota</taxon>
        <taxon>Neoptera</taxon>
        <taxon>Polyneoptera</taxon>
        <taxon>Dictyoptera</taxon>
        <taxon>Blattodea</taxon>
        <taxon>Blaberoidea</taxon>
        <taxon>Blaberidae</taxon>
        <taxon>Diplopterinae</taxon>
        <taxon>Diploptera</taxon>
    </lineage>
</organism>
<reference evidence="12" key="2">
    <citation type="submission" date="2023-05" db="EMBL/GenBank/DDBJ databases">
        <authorList>
            <person name="Fouks B."/>
        </authorList>
    </citation>
    <scope>NUCLEOTIDE SEQUENCE</scope>
    <source>
        <strain evidence="12">Stay&amp;Tobe</strain>
        <tissue evidence="12">Testes</tissue>
    </source>
</reference>
<evidence type="ECO:0000256" key="6">
    <source>
        <dbReference type="ARBA" id="ARBA00022786"/>
    </source>
</evidence>
<evidence type="ECO:0000256" key="7">
    <source>
        <dbReference type="ARBA" id="ARBA00022833"/>
    </source>
</evidence>
<dbReference type="InterPro" id="IPR011016">
    <property type="entry name" value="Znf_RING-CH"/>
</dbReference>
<proteinExistence type="predicted"/>
<dbReference type="Gene3D" id="3.30.40.10">
    <property type="entry name" value="Zinc/RING finger domain, C3HC4 (zinc finger)"/>
    <property type="match status" value="1"/>
</dbReference>
<evidence type="ECO:0000313" key="13">
    <source>
        <dbReference type="Proteomes" id="UP001233999"/>
    </source>
</evidence>
<evidence type="ECO:0000259" key="11">
    <source>
        <dbReference type="PROSITE" id="PS51292"/>
    </source>
</evidence>
<dbReference type="Pfam" id="PF12906">
    <property type="entry name" value="RINGv"/>
    <property type="match status" value="1"/>
</dbReference>
<dbReference type="InterPro" id="IPR013083">
    <property type="entry name" value="Znf_RING/FYVE/PHD"/>
</dbReference>
<dbReference type="EMBL" id="JASPKZ010009820">
    <property type="protein sequence ID" value="KAJ9575795.1"/>
    <property type="molecule type" value="Genomic_DNA"/>
</dbReference>
<keyword evidence="3 10" id="KW-0812">Transmembrane</keyword>
<feature type="non-terminal residue" evidence="12">
    <location>
        <position position="1"/>
    </location>
</feature>
<gene>
    <name evidence="12" type="ORF">L9F63_007336</name>
</gene>
<dbReference type="AlphaFoldDB" id="A0AAD7Z7W3"/>
<evidence type="ECO:0000256" key="3">
    <source>
        <dbReference type="ARBA" id="ARBA00022692"/>
    </source>
</evidence>
<comment type="caution">
    <text evidence="12">The sequence shown here is derived from an EMBL/GenBank/DDBJ whole genome shotgun (WGS) entry which is preliminary data.</text>
</comment>
<dbReference type="GO" id="GO:0016020">
    <property type="term" value="C:membrane"/>
    <property type="evidence" value="ECO:0007669"/>
    <property type="project" value="UniProtKB-SubCell"/>
</dbReference>
<dbReference type="GO" id="GO:0008270">
    <property type="term" value="F:zinc ion binding"/>
    <property type="evidence" value="ECO:0007669"/>
    <property type="project" value="UniProtKB-KW"/>
</dbReference>
<keyword evidence="7" id="KW-0862">Zinc</keyword>
<keyword evidence="2" id="KW-0808">Transferase</keyword>
<dbReference type="SUPFAM" id="SSF57850">
    <property type="entry name" value="RING/U-box"/>
    <property type="match status" value="1"/>
</dbReference>
<keyword evidence="8 10" id="KW-1133">Transmembrane helix</keyword>
<accession>A0AAD7Z7W3</accession>
<sequence>GTTGFIHVSCLERWLSEAGRDTCELCHYKFETECVVHYTLGKSILIWLFKKDRSHGFNVRGLWTDLAIAAFITPITLGAIYFCVLAADYYSKDTMAELPPAKFTTFMLLLMVGIIALGYYLWMYLAMQYHGRNWYNWWQSQVTVKIVFPASNKQESDLLEAGPSKESTYYELTAMQTPSEAETAVQEILQHLTPLE</sequence>
<dbReference type="PANTHER" id="PTHR46065">
    <property type="entry name" value="E3 UBIQUITIN-PROTEIN LIGASE MARCH 2/3 FAMILY MEMBER"/>
    <property type="match status" value="1"/>
</dbReference>